<sequence length="78" mass="8898">MVSFTSTDCKSALLGKYFCARLKGVLKFNKKSVLSFSQFLSGWKINELIALIEMKILFCLVPRRDKKDCNGKQEESSK</sequence>
<reference evidence="2" key="1">
    <citation type="submission" date="2016-10" db="EMBL/GenBank/DDBJ databases">
        <authorList>
            <person name="Varghese N."/>
            <person name="Submissions S."/>
        </authorList>
    </citation>
    <scope>NUCLEOTIDE SEQUENCE [LARGE SCALE GENOMIC DNA]</scope>
    <source>
        <strain evidence="2">DSM 21580</strain>
    </source>
</reference>
<organism evidence="1 2">
    <name type="scientific">Halpernia humi</name>
    <dbReference type="NCBI Taxonomy" id="493375"/>
    <lineage>
        <taxon>Bacteria</taxon>
        <taxon>Pseudomonadati</taxon>
        <taxon>Bacteroidota</taxon>
        <taxon>Flavobacteriia</taxon>
        <taxon>Flavobacteriales</taxon>
        <taxon>Weeksellaceae</taxon>
        <taxon>Chryseobacterium group</taxon>
        <taxon>Halpernia</taxon>
    </lineage>
</organism>
<dbReference type="Proteomes" id="UP000236738">
    <property type="component" value="Unassembled WGS sequence"/>
</dbReference>
<proteinExistence type="predicted"/>
<dbReference type="EMBL" id="FNUS01000008">
    <property type="protein sequence ID" value="SEG59644.1"/>
    <property type="molecule type" value="Genomic_DNA"/>
</dbReference>
<keyword evidence="2" id="KW-1185">Reference proteome</keyword>
<evidence type="ECO:0000313" key="1">
    <source>
        <dbReference type="EMBL" id="SEG59644.1"/>
    </source>
</evidence>
<name>A0A1H6BGB0_9FLAO</name>
<evidence type="ECO:0000313" key="2">
    <source>
        <dbReference type="Proteomes" id="UP000236738"/>
    </source>
</evidence>
<gene>
    <name evidence="1" type="ORF">SAMN05421847_2868</name>
</gene>
<accession>A0A1H6BGB0</accession>
<dbReference type="AlphaFoldDB" id="A0A1H6BGB0"/>
<protein>
    <submittedName>
        <fullName evidence="1">Uncharacterized protein</fullName>
    </submittedName>
</protein>